<protein>
    <submittedName>
        <fullName evidence="2">Uncharacterized protein</fullName>
    </submittedName>
</protein>
<proteinExistence type="predicted"/>
<evidence type="ECO:0000256" key="1">
    <source>
        <dbReference type="SAM" id="Phobius"/>
    </source>
</evidence>
<comment type="caution">
    <text evidence="2">The sequence shown here is derived from an EMBL/GenBank/DDBJ whole genome shotgun (WGS) entry which is preliminary data.</text>
</comment>
<dbReference type="EMBL" id="LNQE01000856">
    <property type="protein sequence ID" value="KUG24253.1"/>
    <property type="molecule type" value="Genomic_DNA"/>
</dbReference>
<reference evidence="2" key="1">
    <citation type="journal article" date="2015" name="Proc. Natl. Acad. Sci. U.S.A.">
        <title>Networks of energetic and metabolic interactions define dynamics in microbial communities.</title>
        <authorList>
            <person name="Embree M."/>
            <person name="Liu J.K."/>
            <person name="Al-Bassam M.M."/>
            <person name="Zengler K."/>
        </authorList>
    </citation>
    <scope>NUCLEOTIDE SEQUENCE</scope>
</reference>
<name>A0A0W8FTM6_9ZZZZ</name>
<dbReference type="AlphaFoldDB" id="A0A0W8FTM6"/>
<gene>
    <name evidence="2" type="ORF">ASZ90_005973</name>
</gene>
<keyword evidence="1" id="KW-1133">Transmembrane helix</keyword>
<feature type="transmembrane region" description="Helical" evidence="1">
    <location>
        <begin position="6"/>
        <end position="26"/>
    </location>
</feature>
<evidence type="ECO:0000313" key="2">
    <source>
        <dbReference type="EMBL" id="KUG24253.1"/>
    </source>
</evidence>
<organism evidence="2">
    <name type="scientific">hydrocarbon metagenome</name>
    <dbReference type="NCBI Taxonomy" id="938273"/>
    <lineage>
        <taxon>unclassified sequences</taxon>
        <taxon>metagenomes</taxon>
        <taxon>ecological metagenomes</taxon>
    </lineage>
</organism>
<accession>A0A0W8FTM6</accession>
<keyword evidence="1" id="KW-0472">Membrane</keyword>
<sequence>MTVTSLASYAITVVGKIVFLFTETLLANKGVLSIINILDSFVYLGYF</sequence>
<keyword evidence="1" id="KW-0812">Transmembrane</keyword>